<keyword evidence="2" id="KW-0408">Iron</keyword>
<dbReference type="Pfam" id="PF00248">
    <property type="entry name" value="Aldo_ket_red"/>
    <property type="match status" value="1"/>
</dbReference>
<gene>
    <name evidence="5" type="ORF">IAC50_06830</name>
</gene>
<feature type="domain" description="4Fe-4S ferredoxin-type" evidence="4">
    <location>
        <begin position="332"/>
        <end position="363"/>
    </location>
</feature>
<accession>A0A9D1I1T1</accession>
<dbReference type="Gene3D" id="3.30.70.20">
    <property type="match status" value="1"/>
</dbReference>
<dbReference type="Pfam" id="PF13187">
    <property type="entry name" value="Fer4_9"/>
    <property type="match status" value="1"/>
</dbReference>
<evidence type="ECO:0000256" key="2">
    <source>
        <dbReference type="ARBA" id="ARBA00023004"/>
    </source>
</evidence>
<dbReference type="PRINTS" id="PR00069">
    <property type="entry name" value="ALDKETRDTASE"/>
</dbReference>
<dbReference type="Gene3D" id="3.20.20.100">
    <property type="entry name" value="NADP-dependent oxidoreductase domain"/>
    <property type="match status" value="1"/>
</dbReference>
<dbReference type="PROSITE" id="PS00198">
    <property type="entry name" value="4FE4S_FER_1"/>
    <property type="match status" value="1"/>
</dbReference>
<dbReference type="InterPro" id="IPR017900">
    <property type="entry name" value="4Fe4S_Fe_S_CS"/>
</dbReference>
<evidence type="ECO:0000313" key="5">
    <source>
        <dbReference type="EMBL" id="HIU26187.1"/>
    </source>
</evidence>
<dbReference type="InterPro" id="IPR053135">
    <property type="entry name" value="AKR2_Oxidoreductase"/>
</dbReference>
<comment type="caution">
    <text evidence="5">The sequence shown here is derived from an EMBL/GenBank/DDBJ whole genome shotgun (WGS) entry which is preliminary data.</text>
</comment>
<reference evidence="5" key="1">
    <citation type="submission" date="2020-10" db="EMBL/GenBank/DDBJ databases">
        <authorList>
            <person name="Gilroy R."/>
        </authorList>
    </citation>
    <scope>NUCLEOTIDE SEQUENCE</scope>
    <source>
        <strain evidence="5">ChiHcec3-6078</strain>
    </source>
</reference>
<evidence type="ECO:0000256" key="1">
    <source>
        <dbReference type="ARBA" id="ARBA00022723"/>
    </source>
</evidence>
<dbReference type="InterPro" id="IPR020471">
    <property type="entry name" value="AKR"/>
</dbReference>
<reference evidence="5" key="2">
    <citation type="journal article" date="2021" name="PeerJ">
        <title>Extensive microbial diversity within the chicken gut microbiome revealed by metagenomics and culture.</title>
        <authorList>
            <person name="Gilroy R."/>
            <person name="Ravi A."/>
            <person name="Getino M."/>
            <person name="Pursley I."/>
            <person name="Horton D.L."/>
            <person name="Alikhan N.F."/>
            <person name="Baker D."/>
            <person name="Gharbi K."/>
            <person name="Hall N."/>
            <person name="Watson M."/>
            <person name="Adriaenssens E.M."/>
            <person name="Foster-Nyarko E."/>
            <person name="Jarju S."/>
            <person name="Secka A."/>
            <person name="Antonio M."/>
            <person name="Oren A."/>
            <person name="Chaudhuri R.R."/>
            <person name="La Ragione R."/>
            <person name="Hildebrand F."/>
            <person name="Pallen M.J."/>
        </authorList>
    </citation>
    <scope>NUCLEOTIDE SEQUENCE</scope>
    <source>
        <strain evidence="5">ChiHcec3-6078</strain>
    </source>
</reference>
<evidence type="ECO:0000256" key="3">
    <source>
        <dbReference type="ARBA" id="ARBA00023014"/>
    </source>
</evidence>
<proteinExistence type="predicted"/>
<organism evidence="5 6">
    <name type="scientific">Candidatus Allocopromorpha excrementigallinarum</name>
    <dbReference type="NCBI Taxonomy" id="2840742"/>
    <lineage>
        <taxon>Bacteria</taxon>
        <taxon>Bacillati</taxon>
        <taxon>Bacillota</taxon>
        <taxon>Clostridia</taxon>
        <taxon>Eubacteriales</taxon>
        <taxon>Eubacteriaceae</taxon>
        <taxon>Eubacteriaceae incertae sedis</taxon>
        <taxon>Candidatus Allocopromorpha</taxon>
    </lineage>
</organism>
<dbReference type="InterPro" id="IPR017896">
    <property type="entry name" value="4Fe4S_Fe-S-bd"/>
</dbReference>
<dbReference type="EMBL" id="DVMP01000126">
    <property type="protein sequence ID" value="HIU26187.1"/>
    <property type="molecule type" value="Genomic_DNA"/>
</dbReference>
<name>A0A9D1I1T1_9FIRM</name>
<evidence type="ECO:0000259" key="4">
    <source>
        <dbReference type="PROSITE" id="PS51379"/>
    </source>
</evidence>
<dbReference type="InterPro" id="IPR036812">
    <property type="entry name" value="NAD(P)_OxRdtase_dom_sf"/>
</dbReference>
<dbReference type="GO" id="GO:0016491">
    <property type="term" value="F:oxidoreductase activity"/>
    <property type="evidence" value="ECO:0007669"/>
    <property type="project" value="InterPro"/>
</dbReference>
<dbReference type="PROSITE" id="PS51379">
    <property type="entry name" value="4FE4S_FER_2"/>
    <property type="match status" value="1"/>
</dbReference>
<dbReference type="InterPro" id="IPR023210">
    <property type="entry name" value="NADP_OxRdtase_dom"/>
</dbReference>
<dbReference type="GO" id="GO:0051536">
    <property type="term" value="F:iron-sulfur cluster binding"/>
    <property type="evidence" value="ECO:0007669"/>
    <property type="project" value="UniProtKB-KW"/>
</dbReference>
<keyword evidence="1" id="KW-0479">Metal-binding</keyword>
<dbReference type="AlphaFoldDB" id="A0A9D1I1T1"/>
<dbReference type="Proteomes" id="UP000824090">
    <property type="component" value="Unassembled WGS sequence"/>
</dbReference>
<protein>
    <submittedName>
        <fullName evidence="5">Aldo/keto reductase</fullName>
    </submittedName>
</protein>
<evidence type="ECO:0000313" key="6">
    <source>
        <dbReference type="Proteomes" id="UP000824090"/>
    </source>
</evidence>
<dbReference type="SUPFAM" id="SSF51430">
    <property type="entry name" value="NAD(P)-linked oxidoreductase"/>
    <property type="match status" value="1"/>
</dbReference>
<sequence>MYYRKFKDMKISALGIGSLHLPNIEGSPNTIDREAASRVIEAAFEAGINYIDTAHTYHNKDSEAFLGEVLQSYPRDSYYLASKFYVKDNPDLEEVFEEQLQRLGTDYLDFYLLHGIDETSLDLFTDRERNYMGLLEEKKKEGVIKNIGFSFHGTPETMKKLLHRCPSFDMALIQANYVDWRLLEAEGLYNILSEANIPVWVMEPLKGGILADFRGKAGRLLQSRYPESSCVSWAFRFLMGLPNVVTVLSGMASAEQIRENSKLFERPEPLGEEEKKVLEEAVSVFLDEMGVPCSSCRYCCSVCPAELDIPLIIKGYNEKRVSGETWRIAGLSTMERGPSDCTGCGKCAARCPQKIDIPKIMREFEAKQQ</sequence>
<dbReference type="CDD" id="cd19096">
    <property type="entry name" value="AKR_Fe-S_oxidoreductase"/>
    <property type="match status" value="1"/>
</dbReference>
<dbReference type="PANTHER" id="PTHR43312:SF2">
    <property type="entry name" value="OXIDOREDUCTASE"/>
    <property type="match status" value="1"/>
</dbReference>
<keyword evidence="3" id="KW-0411">Iron-sulfur</keyword>
<dbReference type="PANTHER" id="PTHR43312">
    <property type="entry name" value="D-THREO-ALDOSE 1-DEHYDROGENASE"/>
    <property type="match status" value="1"/>
</dbReference>
<dbReference type="SUPFAM" id="SSF46548">
    <property type="entry name" value="alpha-helical ferredoxin"/>
    <property type="match status" value="1"/>
</dbReference>
<dbReference type="GO" id="GO:0046872">
    <property type="term" value="F:metal ion binding"/>
    <property type="evidence" value="ECO:0007669"/>
    <property type="project" value="UniProtKB-KW"/>
</dbReference>